<dbReference type="AlphaFoldDB" id="A0AAV7QU30"/>
<feature type="region of interest" description="Disordered" evidence="1">
    <location>
        <begin position="35"/>
        <end position="96"/>
    </location>
</feature>
<feature type="compositionally biased region" description="Basic and acidic residues" evidence="1">
    <location>
        <begin position="78"/>
        <end position="96"/>
    </location>
</feature>
<organism evidence="2 3">
    <name type="scientific">Pleurodeles waltl</name>
    <name type="common">Iberian ribbed newt</name>
    <dbReference type="NCBI Taxonomy" id="8319"/>
    <lineage>
        <taxon>Eukaryota</taxon>
        <taxon>Metazoa</taxon>
        <taxon>Chordata</taxon>
        <taxon>Craniata</taxon>
        <taxon>Vertebrata</taxon>
        <taxon>Euteleostomi</taxon>
        <taxon>Amphibia</taxon>
        <taxon>Batrachia</taxon>
        <taxon>Caudata</taxon>
        <taxon>Salamandroidea</taxon>
        <taxon>Salamandridae</taxon>
        <taxon>Pleurodelinae</taxon>
        <taxon>Pleurodeles</taxon>
    </lineage>
</organism>
<name>A0AAV7QU30_PLEWA</name>
<gene>
    <name evidence="2" type="ORF">NDU88_008233</name>
</gene>
<comment type="caution">
    <text evidence="2">The sequence shown here is derived from an EMBL/GenBank/DDBJ whole genome shotgun (WGS) entry which is preliminary data.</text>
</comment>
<evidence type="ECO:0000313" key="3">
    <source>
        <dbReference type="Proteomes" id="UP001066276"/>
    </source>
</evidence>
<feature type="compositionally biased region" description="Basic and acidic residues" evidence="1">
    <location>
        <begin position="9"/>
        <end position="22"/>
    </location>
</feature>
<dbReference type="Proteomes" id="UP001066276">
    <property type="component" value="Chromosome 6"/>
</dbReference>
<keyword evidence="3" id="KW-1185">Reference proteome</keyword>
<proteinExistence type="predicted"/>
<feature type="compositionally biased region" description="Basic residues" evidence="1">
    <location>
        <begin position="51"/>
        <end position="62"/>
    </location>
</feature>
<evidence type="ECO:0000313" key="2">
    <source>
        <dbReference type="EMBL" id="KAJ1141905.1"/>
    </source>
</evidence>
<reference evidence="2" key="1">
    <citation type="journal article" date="2022" name="bioRxiv">
        <title>Sequencing and chromosome-scale assembly of the giantPleurodeles waltlgenome.</title>
        <authorList>
            <person name="Brown T."/>
            <person name="Elewa A."/>
            <person name="Iarovenko S."/>
            <person name="Subramanian E."/>
            <person name="Araus A.J."/>
            <person name="Petzold A."/>
            <person name="Susuki M."/>
            <person name="Suzuki K.-i.T."/>
            <person name="Hayashi T."/>
            <person name="Toyoda A."/>
            <person name="Oliveira C."/>
            <person name="Osipova E."/>
            <person name="Leigh N.D."/>
            <person name="Simon A."/>
            <person name="Yun M.H."/>
        </authorList>
    </citation>
    <scope>NUCLEOTIDE SEQUENCE</scope>
    <source>
        <strain evidence="2">20211129_DDA</strain>
        <tissue evidence="2">Liver</tissue>
    </source>
</reference>
<dbReference type="EMBL" id="JANPWB010000010">
    <property type="protein sequence ID" value="KAJ1141905.1"/>
    <property type="molecule type" value="Genomic_DNA"/>
</dbReference>
<sequence length="96" mass="10946">MGRLQASCPDKHPDKAQDTQVRDHVLRMNDCQEEAEEHVKTHITVTPNPGGKKKRNKHHTPAHHQVTLCQRKRQQPVTDHDGTAEGVHHDTADLER</sequence>
<protein>
    <submittedName>
        <fullName evidence="2">Uncharacterized protein</fullName>
    </submittedName>
</protein>
<feature type="region of interest" description="Disordered" evidence="1">
    <location>
        <begin position="1"/>
        <end position="22"/>
    </location>
</feature>
<evidence type="ECO:0000256" key="1">
    <source>
        <dbReference type="SAM" id="MobiDB-lite"/>
    </source>
</evidence>
<accession>A0AAV7QU30</accession>